<keyword evidence="3" id="KW-1185">Reference proteome</keyword>
<reference evidence="2 3" key="1">
    <citation type="journal article" date="2018" name="Nat. Ecol. Evol.">
        <title>Pezizomycetes genomes reveal the molecular basis of ectomycorrhizal truffle lifestyle.</title>
        <authorList>
            <person name="Murat C."/>
            <person name="Payen T."/>
            <person name="Noel B."/>
            <person name="Kuo A."/>
            <person name="Morin E."/>
            <person name="Chen J."/>
            <person name="Kohler A."/>
            <person name="Krizsan K."/>
            <person name="Balestrini R."/>
            <person name="Da Silva C."/>
            <person name="Montanini B."/>
            <person name="Hainaut M."/>
            <person name="Levati E."/>
            <person name="Barry K.W."/>
            <person name="Belfiori B."/>
            <person name="Cichocki N."/>
            <person name="Clum A."/>
            <person name="Dockter R.B."/>
            <person name="Fauchery L."/>
            <person name="Guy J."/>
            <person name="Iotti M."/>
            <person name="Le Tacon F."/>
            <person name="Lindquist E.A."/>
            <person name="Lipzen A."/>
            <person name="Malagnac F."/>
            <person name="Mello A."/>
            <person name="Molinier V."/>
            <person name="Miyauchi S."/>
            <person name="Poulain J."/>
            <person name="Riccioni C."/>
            <person name="Rubini A."/>
            <person name="Sitrit Y."/>
            <person name="Splivallo R."/>
            <person name="Traeger S."/>
            <person name="Wang M."/>
            <person name="Zifcakova L."/>
            <person name="Wipf D."/>
            <person name="Zambonelli A."/>
            <person name="Paolocci F."/>
            <person name="Nowrousian M."/>
            <person name="Ottonello S."/>
            <person name="Baldrian P."/>
            <person name="Spatafora J.W."/>
            <person name="Henrissat B."/>
            <person name="Nagy L.G."/>
            <person name="Aury J.M."/>
            <person name="Wincker P."/>
            <person name="Grigoriev I.V."/>
            <person name="Bonfante P."/>
            <person name="Martin F.M."/>
        </authorList>
    </citation>
    <scope>NUCLEOTIDE SEQUENCE [LARGE SCALE GENOMIC DNA]</scope>
    <source>
        <strain evidence="2 3">120613-1</strain>
    </source>
</reference>
<evidence type="ECO:0000313" key="3">
    <source>
        <dbReference type="Proteomes" id="UP000276215"/>
    </source>
</evidence>
<feature type="compositionally biased region" description="Polar residues" evidence="1">
    <location>
        <begin position="267"/>
        <end position="288"/>
    </location>
</feature>
<dbReference type="OrthoDB" id="5478287at2759"/>
<organism evidence="2 3">
    <name type="scientific">Choiromyces venosus 120613-1</name>
    <dbReference type="NCBI Taxonomy" id="1336337"/>
    <lineage>
        <taxon>Eukaryota</taxon>
        <taxon>Fungi</taxon>
        <taxon>Dikarya</taxon>
        <taxon>Ascomycota</taxon>
        <taxon>Pezizomycotina</taxon>
        <taxon>Pezizomycetes</taxon>
        <taxon>Pezizales</taxon>
        <taxon>Tuberaceae</taxon>
        <taxon>Choiromyces</taxon>
    </lineage>
</organism>
<feature type="region of interest" description="Disordered" evidence="1">
    <location>
        <begin position="267"/>
        <end position="391"/>
    </location>
</feature>
<proteinExistence type="predicted"/>
<feature type="compositionally biased region" description="Polar residues" evidence="1">
    <location>
        <begin position="381"/>
        <end position="391"/>
    </location>
</feature>
<feature type="compositionally biased region" description="Low complexity" evidence="1">
    <location>
        <begin position="289"/>
        <end position="302"/>
    </location>
</feature>
<dbReference type="AlphaFoldDB" id="A0A3N4JVU3"/>
<feature type="region of interest" description="Disordered" evidence="1">
    <location>
        <begin position="187"/>
        <end position="225"/>
    </location>
</feature>
<sequence length="391" mass="43283">MTDSTKENEESAMITGDVLMGTHDIPAVSAGEKPEKFPPTPGAIFLTGKPKSVVKEIDRVRLNSIDGPNTNRKKRPWVVVEELPCGEVRVMRVANSFRSSTTQREQGWDAVAMEHRQFFLPIAPTVANGRPVLKLKYDFEGRFVGKSLLYLGIVAVVKSSALRGERCMGYLERSALETIKHERRLLPEQKMAVRQRGGREERGSRNGQWRGRNDEDNGDPKSSNHWNFPLDQILCNGQDKGLNYAHFRSRAGGSGTWSCFSHAPSDIGNSGQSSHINQSGNQSRNQDWSSHPQSHSKPSQSHRQTSGSHRSEEPAHSNILPVQSFIVGRSSDPSVVGYAPSARSGKGENPQPDDGYHQTTKKANKNGSKKRQERTARGRLHQSQQGDTGSV</sequence>
<accession>A0A3N4JVU3</accession>
<evidence type="ECO:0000313" key="2">
    <source>
        <dbReference type="EMBL" id="RPB01318.1"/>
    </source>
</evidence>
<protein>
    <submittedName>
        <fullName evidence="2">Uncharacterized protein</fullName>
    </submittedName>
</protein>
<evidence type="ECO:0000256" key="1">
    <source>
        <dbReference type="SAM" id="MobiDB-lite"/>
    </source>
</evidence>
<dbReference type="EMBL" id="ML120374">
    <property type="protein sequence ID" value="RPB01318.1"/>
    <property type="molecule type" value="Genomic_DNA"/>
</dbReference>
<feature type="compositionally biased region" description="Basic residues" evidence="1">
    <location>
        <begin position="359"/>
        <end position="380"/>
    </location>
</feature>
<gene>
    <name evidence="2" type="ORF">L873DRAFT_1788382</name>
</gene>
<dbReference type="Proteomes" id="UP000276215">
    <property type="component" value="Unassembled WGS sequence"/>
</dbReference>
<name>A0A3N4JVU3_9PEZI</name>